<evidence type="ECO:0000313" key="11">
    <source>
        <dbReference type="EMBL" id="TKR93903.1"/>
    </source>
</evidence>
<organism evidence="11 12">
    <name type="scientific">Steinernema carpocapsae</name>
    <name type="common">Entomopathogenic nematode</name>
    <dbReference type="NCBI Taxonomy" id="34508"/>
    <lineage>
        <taxon>Eukaryota</taxon>
        <taxon>Metazoa</taxon>
        <taxon>Ecdysozoa</taxon>
        <taxon>Nematoda</taxon>
        <taxon>Chromadorea</taxon>
        <taxon>Rhabditida</taxon>
        <taxon>Tylenchina</taxon>
        <taxon>Panagrolaimomorpha</taxon>
        <taxon>Strongyloidoidea</taxon>
        <taxon>Steinernematidae</taxon>
        <taxon>Steinernema</taxon>
    </lineage>
</organism>
<feature type="binding site" evidence="9">
    <location>
        <position position="198"/>
    </location>
    <ligand>
        <name>[4Fe-4S] cluster</name>
        <dbReference type="ChEBI" id="CHEBI:49883"/>
    </ligand>
</feature>
<dbReference type="OrthoDB" id="311633at2759"/>
<comment type="caution">
    <text evidence="9">Lacks conserved residue(s) required for the propagation of feature annotation.</text>
</comment>
<feature type="short sequence motif" description="Cx2C motif 2" evidence="9">
    <location>
        <begin position="209"/>
        <end position="212"/>
    </location>
</feature>
<evidence type="ECO:0000256" key="8">
    <source>
        <dbReference type="ARBA" id="ARBA00023128"/>
    </source>
</evidence>
<feature type="binding site" evidence="9">
    <location>
        <position position="180"/>
    </location>
    <ligand>
        <name>[2Fe-2S] cluster</name>
        <dbReference type="ChEBI" id="CHEBI:190135"/>
    </ligand>
</feature>
<name>A0A4U5PCH6_STECR</name>
<comment type="similarity">
    <text evidence="2 9">Belongs to the anamorsin family.</text>
</comment>
<feature type="binding site" evidence="9">
    <location>
        <position position="175"/>
    </location>
    <ligand>
        <name>[2Fe-2S] cluster</name>
        <dbReference type="ChEBI" id="CHEBI:190135"/>
    </ligand>
</feature>
<comment type="subunit">
    <text evidence="9">Monomer.</text>
</comment>
<reference evidence="11 12" key="1">
    <citation type="journal article" date="2015" name="Genome Biol.">
        <title>Comparative genomics of Steinernema reveals deeply conserved gene regulatory networks.</title>
        <authorList>
            <person name="Dillman A.R."/>
            <person name="Macchietto M."/>
            <person name="Porter C.F."/>
            <person name="Rogers A."/>
            <person name="Williams B."/>
            <person name="Antoshechkin I."/>
            <person name="Lee M.M."/>
            <person name="Goodwin Z."/>
            <person name="Lu X."/>
            <person name="Lewis E.E."/>
            <person name="Goodrich-Blair H."/>
            <person name="Stock S.P."/>
            <person name="Adams B.J."/>
            <person name="Sternberg P.W."/>
            <person name="Mortazavi A."/>
        </authorList>
    </citation>
    <scope>NUCLEOTIDE SEQUENCE [LARGE SCALE GENOMIC DNA]</scope>
    <source>
        <strain evidence="11 12">ALL</strain>
    </source>
</reference>
<comment type="caution">
    <text evidence="11">The sequence shown here is derived from an EMBL/GenBank/DDBJ whole genome shotgun (WGS) entry which is preliminary data.</text>
</comment>
<comment type="function">
    <text evidence="9">Component of the cytosolic iron-sulfur (Fe-S) protein assembly (CIA) machinery. Required for the maturation of extramitochondrial Fe-S proteins. Part of an electron transfer chain functioning in an early step of cytosolic Fe-S biogenesis, facilitating the de novo assembly of a [4Fe-4S] cluster on the cytosolic Fe-S scaffold complex. Electrons are transferred from NADPH via a FAD- and FMN-containing diflavin oxidoreductase. Together with the diflavin oxidoreductase, also required for the assembly of the diferric tyrosyl radical cofactor of ribonucleotide reductase (RNR), probably by providing electrons for reduction during radical cofactor maturation in the catalytic small subunit.</text>
</comment>
<evidence type="ECO:0000256" key="1">
    <source>
        <dbReference type="ARBA" id="ARBA00001966"/>
    </source>
</evidence>
<feature type="domain" description="Anamorsin C-terminal" evidence="10">
    <location>
        <begin position="193"/>
        <end position="228"/>
    </location>
</feature>
<keyword evidence="7 9" id="KW-0411">Iron-sulfur</keyword>
<evidence type="ECO:0000256" key="5">
    <source>
        <dbReference type="ARBA" id="ARBA00022723"/>
    </source>
</evidence>
<dbReference type="Proteomes" id="UP000298663">
    <property type="component" value="Unassembled WGS sequence"/>
</dbReference>
<dbReference type="AlphaFoldDB" id="A0A4U5PCH6"/>
<dbReference type="Pfam" id="PF05093">
    <property type="entry name" value="CIAPIN1"/>
    <property type="match status" value="2"/>
</dbReference>
<keyword evidence="3 9" id="KW-0004">4Fe-4S</keyword>
<evidence type="ECO:0000256" key="3">
    <source>
        <dbReference type="ARBA" id="ARBA00022485"/>
    </source>
</evidence>
<evidence type="ECO:0000256" key="9">
    <source>
        <dbReference type="HAMAP-Rule" id="MF_03115"/>
    </source>
</evidence>
<feature type="binding site" evidence="9">
    <location>
        <position position="178"/>
    </location>
    <ligand>
        <name>[2Fe-2S] cluster</name>
        <dbReference type="ChEBI" id="CHEBI:190135"/>
    </ligand>
</feature>
<dbReference type="GO" id="GO:0046872">
    <property type="term" value="F:metal ion binding"/>
    <property type="evidence" value="ECO:0007669"/>
    <property type="project" value="UniProtKB-KW"/>
</dbReference>
<dbReference type="GO" id="GO:0005758">
    <property type="term" value="C:mitochondrial intermembrane space"/>
    <property type="evidence" value="ECO:0007669"/>
    <property type="project" value="UniProtKB-SubCell"/>
</dbReference>
<feature type="binding site" evidence="9">
    <location>
        <position position="163"/>
    </location>
    <ligand>
        <name>[2Fe-2S] cluster</name>
        <dbReference type="ChEBI" id="CHEBI:190135"/>
    </ligand>
</feature>
<comment type="cofactor">
    <cofactor evidence="1 9">
        <name>[4Fe-4S] cluster</name>
        <dbReference type="ChEBI" id="CHEBI:49883"/>
    </cofactor>
</comment>
<evidence type="ECO:0000256" key="4">
    <source>
        <dbReference type="ARBA" id="ARBA00022490"/>
    </source>
</evidence>
<dbReference type="InterPro" id="IPR046408">
    <property type="entry name" value="CIAPIN1"/>
</dbReference>
<evidence type="ECO:0000256" key="6">
    <source>
        <dbReference type="ARBA" id="ARBA00023004"/>
    </source>
</evidence>
<evidence type="ECO:0000256" key="2">
    <source>
        <dbReference type="ARBA" id="ARBA00008169"/>
    </source>
</evidence>
<feature type="domain" description="Anamorsin C-terminal" evidence="10">
    <location>
        <begin position="163"/>
        <end position="189"/>
    </location>
</feature>
<comment type="domain">
    <text evidence="9">The N-terminal domain has structural similarity with S-adenosyl-L-methionine-dependent methyltransferases, but does not bind S-adenosyl-L-methionine. It is required for correct assembly of the 2 Fe-S clusters.</text>
</comment>
<feature type="binding site" evidence="9">
    <location>
        <position position="209"/>
    </location>
    <ligand>
        <name>[4Fe-4S] cluster</name>
        <dbReference type="ChEBI" id="CHEBI:49883"/>
    </ligand>
</feature>
<keyword evidence="6 9" id="KW-0408">Iron</keyword>
<dbReference type="GO" id="GO:0051537">
    <property type="term" value="F:2 iron, 2 sulfur cluster binding"/>
    <property type="evidence" value="ECO:0007669"/>
    <property type="project" value="UniProtKB-UniRule"/>
</dbReference>
<gene>
    <name evidence="11" type="ORF">L596_008271</name>
</gene>
<dbReference type="HAMAP" id="MF_03115">
    <property type="entry name" value="Anamorsin"/>
    <property type="match status" value="1"/>
</dbReference>
<keyword evidence="5 9" id="KW-0479">Metal-binding</keyword>
<evidence type="ECO:0000259" key="10">
    <source>
        <dbReference type="Pfam" id="PF05093"/>
    </source>
</evidence>
<comment type="domain">
    <text evidence="9">The C-terminal domain binds 2 Fe-S clusters but is otherwise mostly in an intrinsically disordered conformation.</text>
</comment>
<keyword evidence="4 9" id="KW-0963">Cytoplasm</keyword>
<evidence type="ECO:0000256" key="7">
    <source>
        <dbReference type="ARBA" id="ARBA00023014"/>
    </source>
</evidence>
<dbReference type="STRING" id="34508.A0A4U5PCH6"/>
<sequence>MLQFSEEFHGPSVGSIADPSMIFQFEDVKRLQTVEVSGDQKENLKAFVVLLDGVDRLSASLEQAFKALSPDAPIRVVVRNADSAAVERSVKMAGFTTVEAQAQENVVVVSARKVPFASGAAVALKLPAKKIWNVMDDDLIDEDSLLKDDDFRKPNAEDLKAGCGEPAEGKKKRACKNCTCGLAEELDNQPAPAMKSSCGNCSLGDAFRCAACPYLGTPPFKPGETVKLSTVDDFYERG</sequence>
<keyword evidence="12" id="KW-1185">Reference proteome</keyword>
<dbReference type="InterPro" id="IPR007785">
    <property type="entry name" value="Anamorsin"/>
</dbReference>
<dbReference type="GO" id="GO:0009055">
    <property type="term" value="F:electron transfer activity"/>
    <property type="evidence" value="ECO:0007669"/>
    <property type="project" value="UniProtKB-UniRule"/>
</dbReference>
<keyword evidence="9" id="KW-0001">2Fe-2S</keyword>
<accession>A0A4U5PCH6</accession>
<comment type="domain">
    <text evidence="9">The twin Cx2C motifs are involved in the recognition by the mitochondrial MIA40-ERV1 disulfide relay system. The formation of 2 disulfide bonds in the Cx2C motifs through dithiol/disulfide exchange reactions effectively traps the protein in the mitochondrial intermembrane space.</text>
</comment>
<keyword evidence="8 9" id="KW-0496">Mitochondrion</keyword>
<feature type="short sequence motif" description="Cx2C motif 1" evidence="9">
    <location>
        <begin position="198"/>
        <end position="201"/>
    </location>
</feature>
<dbReference type="GO" id="GO:0051539">
    <property type="term" value="F:4 iron, 4 sulfur cluster binding"/>
    <property type="evidence" value="ECO:0007669"/>
    <property type="project" value="UniProtKB-KW"/>
</dbReference>
<comment type="subcellular location">
    <subcellularLocation>
        <location evidence="9">Cytoplasm</location>
    </subcellularLocation>
    <subcellularLocation>
        <location evidence="9">Mitochondrion intermembrane space</location>
    </subcellularLocation>
</comment>
<protein>
    <recommendedName>
        <fullName evidence="9">Anamorsin homolog</fullName>
    </recommendedName>
    <alternativeName>
        <fullName evidence="9">Fe-S cluster assembly protein DRE2 homolog</fullName>
    </alternativeName>
</protein>
<evidence type="ECO:0000313" key="12">
    <source>
        <dbReference type="Proteomes" id="UP000298663"/>
    </source>
</evidence>
<dbReference type="EMBL" id="AZBU02000002">
    <property type="protein sequence ID" value="TKR93903.1"/>
    <property type="molecule type" value="Genomic_DNA"/>
</dbReference>
<feature type="binding site" evidence="9">
    <location>
        <position position="201"/>
    </location>
    <ligand>
        <name>[4Fe-4S] cluster</name>
        <dbReference type="ChEBI" id="CHEBI:49883"/>
    </ligand>
</feature>
<dbReference type="GO" id="GO:0016226">
    <property type="term" value="P:iron-sulfur cluster assembly"/>
    <property type="evidence" value="ECO:0007669"/>
    <property type="project" value="UniProtKB-UniRule"/>
</dbReference>
<feature type="region of interest" description="Fe-S binding site B" evidence="9">
    <location>
        <begin position="198"/>
        <end position="212"/>
    </location>
</feature>
<reference evidence="11 12" key="2">
    <citation type="journal article" date="2019" name="G3 (Bethesda)">
        <title>Hybrid Assembly of the Genome of the Entomopathogenic Nematode Steinernema carpocapsae Identifies the X-Chromosome.</title>
        <authorList>
            <person name="Serra L."/>
            <person name="Macchietto M."/>
            <person name="Macias-Munoz A."/>
            <person name="McGill C.J."/>
            <person name="Rodriguez I.M."/>
            <person name="Rodriguez B."/>
            <person name="Murad R."/>
            <person name="Mortazavi A."/>
        </authorList>
    </citation>
    <scope>NUCLEOTIDE SEQUENCE [LARGE SCALE GENOMIC DNA]</scope>
    <source>
        <strain evidence="11 12">ALL</strain>
    </source>
</reference>
<comment type="cofactor">
    <cofactor evidence="9">
        <name>[2Fe-2S] cluster</name>
        <dbReference type="ChEBI" id="CHEBI:190135"/>
    </cofactor>
</comment>
<dbReference type="PANTHER" id="PTHR13273">
    <property type="entry name" value="ANAMORSIN"/>
    <property type="match status" value="1"/>
</dbReference>
<feature type="binding site" evidence="9">
    <location>
        <position position="212"/>
    </location>
    <ligand>
        <name>[4Fe-4S] cluster</name>
        <dbReference type="ChEBI" id="CHEBI:49883"/>
    </ligand>
</feature>
<proteinExistence type="inferred from homology"/>
<dbReference type="PANTHER" id="PTHR13273:SF14">
    <property type="entry name" value="ANAMORSIN"/>
    <property type="match status" value="1"/>
</dbReference>